<gene>
    <name evidence="2" type="ORF">ASPCAL00715</name>
</gene>
<name>A0A0U5FPB8_ASPCI</name>
<evidence type="ECO:0000313" key="3">
    <source>
        <dbReference type="Proteomes" id="UP000054771"/>
    </source>
</evidence>
<keyword evidence="3" id="KW-1185">Reference proteome</keyword>
<protein>
    <submittedName>
        <fullName evidence="2">Uncharacterized protein</fullName>
    </submittedName>
</protein>
<dbReference type="Proteomes" id="UP000054771">
    <property type="component" value="Unassembled WGS sequence"/>
</dbReference>
<sequence length="214" mass="23488">MTSYYMNTTSLIANSAASPELPDTFPKFARFGIYRSTPDFNFIVHNVSIDECSLFLTAFEYSGANANGSDFSFIAIREIDVGVGNPWRKENNEIPALGVTSPSLVALQDLFQSSTLVTSWVEGNFQNTYLGFAAALSGIDVDVGERFANMAASMTHTVHYGPNMQLARGEVVQSVPYVSIRWGYFVVPVVTEGLAILFAIFSILSNRKSRNIPL</sequence>
<reference evidence="3" key="1">
    <citation type="journal article" date="2016" name="Genome Announc.">
        <title>Draft genome sequences of fungus Aspergillus calidoustus.</title>
        <authorList>
            <person name="Horn F."/>
            <person name="Linde J."/>
            <person name="Mattern D.J."/>
            <person name="Walther G."/>
            <person name="Guthke R."/>
            <person name="Scherlach K."/>
            <person name="Martin K."/>
            <person name="Brakhage A.A."/>
            <person name="Petzke L."/>
            <person name="Valiante V."/>
        </authorList>
    </citation>
    <scope>NUCLEOTIDE SEQUENCE [LARGE SCALE GENOMIC DNA]</scope>
    <source>
        <strain evidence="3">SF006504</strain>
    </source>
</reference>
<accession>A0A0U5FPB8</accession>
<keyword evidence="1" id="KW-0812">Transmembrane</keyword>
<evidence type="ECO:0000256" key="1">
    <source>
        <dbReference type="SAM" id="Phobius"/>
    </source>
</evidence>
<feature type="transmembrane region" description="Helical" evidence="1">
    <location>
        <begin position="182"/>
        <end position="204"/>
    </location>
</feature>
<organism evidence="2 3">
    <name type="scientific">Aspergillus calidoustus</name>
    <dbReference type="NCBI Taxonomy" id="454130"/>
    <lineage>
        <taxon>Eukaryota</taxon>
        <taxon>Fungi</taxon>
        <taxon>Dikarya</taxon>
        <taxon>Ascomycota</taxon>
        <taxon>Pezizomycotina</taxon>
        <taxon>Eurotiomycetes</taxon>
        <taxon>Eurotiomycetidae</taxon>
        <taxon>Eurotiales</taxon>
        <taxon>Aspergillaceae</taxon>
        <taxon>Aspergillus</taxon>
        <taxon>Aspergillus subgen. Nidulantes</taxon>
    </lineage>
</organism>
<keyword evidence="1" id="KW-0472">Membrane</keyword>
<keyword evidence="1" id="KW-1133">Transmembrane helix</keyword>
<proteinExistence type="predicted"/>
<evidence type="ECO:0000313" key="2">
    <source>
        <dbReference type="EMBL" id="CEL01123.1"/>
    </source>
</evidence>
<dbReference type="PANTHER" id="PTHR35394">
    <property type="entry name" value="DUF3176 DOMAIN-CONTAINING PROTEIN"/>
    <property type="match status" value="1"/>
</dbReference>
<dbReference type="PANTHER" id="PTHR35394:SF5">
    <property type="entry name" value="DUF3176 DOMAIN-CONTAINING PROTEIN"/>
    <property type="match status" value="1"/>
</dbReference>
<dbReference type="AlphaFoldDB" id="A0A0U5FPB8"/>
<dbReference type="EMBL" id="CDMC01000001">
    <property type="protein sequence ID" value="CEL01123.1"/>
    <property type="molecule type" value="Genomic_DNA"/>
</dbReference>
<dbReference type="STRING" id="454130.A0A0U5FPB8"/>
<dbReference type="OrthoDB" id="5376804at2759"/>